<keyword evidence="2" id="KW-1185">Reference proteome</keyword>
<dbReference type="STRING" id="314278.NB231_02678"/>
<reference evidence="1 2" key="1">
    <citation type="submission" date="2006-02" db="EMBL/GenBank/DDBJ databases">
        <authorList>
            <person name="Waterbury J."/>
            <person name="Ferriera S."/>
            <person name="Johnson J."/>
            <person name="Kravitz S."/>
            <person name="Halpern A."/>
            <person name="Remington K."/>
            <person name="Beeson K."/>
            <person name="Tran B."/>
            <person name="Rogers Y.-H."/>
            <person name="Friedman R."/>
            <person name="Venter J.C."/>
        </authorList>
    </citation>
    <scope>NUCLEOTIDE SEQUENCE [LARGE SCALE GENOMIC DNA]</scope>
    <source>
        <strain evidence="1 2">Nb-231</strain>
    </source>
</reference>
<proteinExistence type="predicted"/>
<sequence>MPGRVLLLQGPVGPFFSLLAEELKSEGHEVFKIHFNGGDEVCYTQSGAHRYCGDLAGWPVFLRAFLARHKIDRIFLFGDCRSYHLRATKVAREMGVAVFVFEEGYIRPDYVTLEPGGVNGHSALSREPDDYTAQRPVKPADPQPAGGVFWRIAGYATRYYLAGWWRRRAFPHYEHHRPLTPFREGLCWLRSGLRKLYYLCADYPLVRRLGKRQQGKYYLVPLQVHCDKQITHHSRYASIEDFIAEVIGSFAKHAPADTELVFRHHPMDRAYHDYGRLIARLAVRYRVRGRVGYLHEGHLPALLHGARGTVTINSTVGLSSIYHQTPVKLMGSAVYDMPGLTCPKPLDAFWLAPGEVDSRLYSRFRQYLVANVLGNGSFYRRVRADRGATGIEWPLGSLSAASDPARAGVLPIVARVREEVAVEANTASLPVPSPATGRSDAATPEIDSCDVREAGEPASGSFQCAY</sequence>
<dbReference type="RefSeq" id="WP_004999508.1">
    <property type="nucleotide sequence ID" value="NZ_CH672427.1"/>
</dbReference>
<dbReference type="AlphaFoldDB" id="A4BRR5"/>
<dbReference type="OrthoDB" id="9794206at2"/>
<dbReference type="eggNOG" id="COG3562">
    <property type="taxonomic scope" value="Bacteria"/>
</dbReference>
<evidence type="ECO:0000313" key="2">
    <source>
        <dbReference type="Proteomes" id="UP000003374"/>
    </source>
</evidence>
<dbReference type="Proteomes" id="UP000003374">
    <property type="component" value="Unassembled WGS sequence"/>
</dbReference>
<gene>
    <name evidence="1" type="ORF">NB231_02678</name>
</gene>
<accession>A4BRR5</accession>
<dbReference type="Pfam" id="PF05159">
    <property type="entry name" value="Capsule_synth"/>
    <property type="match status" value="1"/>
</dbReference>
<dbReference type="CDD" id="cd16441">
    <property type="entry name" value="beta_Kdo_transferase_KpsS"/>
    <property type="match status" value="1"/>
</dbReference>
<dbReference type="HOGENOM" id="CLU_040135_1_0_6"/>
<name>A4BRR5_9GAMM</name>
<evidence type="ECO:0000313" key="1">
    <source>
        <dbReference type="EMBL" id="EAR21636.1"/>
    </source>
</evidence>
<dbReference type="InterPro" id="IPR007833">
    <property type="entry name" value="Capsule_polysaccharide_synth"/>
</dbReference>
<comment type="caution">
    <text evidence="1">The sequence shown here is derived from an EMBL/GenBank/DDBJ whole genome shotgun (WGS) entry which is preliminary data.</text>
</comment>
<dbReference type="GO" id="GO:0000271">
    <property type="term" value="P:polysaccharide biosynthetic process"/>
    <property type="evidence" value="ECO:0007669"/>
    <property type="project" value="InterPro"/>
</dbReference>
<dbReference type="EMBL" id="AAOF01000007">
    <property type="protein sequence ID" value="EAR21636.1"/>
    <property type="molecule type" value="Genomic_DNA"/>
</dbReference>
<dbReference type="GO" id="GO:0015774">
    <property type="term" value="P:polysaccharide transport"/>
    <property type="evidence" value="ECO:0007669"/>
    <property type="project" value="InterPro"/>
</dbReference>
<organism evidence="1 2">
    <name type="scientific">Nitrococcus mobilis Nb-231</name>
    <dbReference type="NCBI Taxonomy" id="314278"/>
    <lineage>
        <taxon>Bacteria</taxon>
        <taxon>Pseudomonadati</taxon>
        <taxon>Pseudomonadota</taxon>
        <taxon>Gammaproteobacteria</taxon>
        <taxon>Chromatiales</taxon>
        <taxon>Ectothiorhodospiraceae</taxon>
        <taxon>Nitrococcus</taxon>
    </lineage>
</organism>
<protein>
    <submittedName>
        <fullName evidence="1">KpsS protein</fullName>
    </submittedName>
</protein>